<feature type="domain" description="NusB/RsmB/TIM44" evidence="7">
    <location>
        <begin position="6"/>
        <end position="124"/>
    </location>
</feature>
<dbReference type="EMBL" id="BJYA01000003">
    <property type="protein sequence ID" value="GEN45280.1"/>
    <property type="molecule type" value="Genomic_DNA"/>
</dbReference>
<evidence type="ECO:0000256" key="6">
    <source>
        <dbReference type="HAMAP-Rule" id="MF_00073"/>
    </source>
</evidence>
<dbReference type="GO" id="GO:0003723">
    <property type="term" value="F:RNA binding"/>
    <property type="evidence" value="ECO:0007669"/>
    <property type="project" value="UniProtKB-UniRule"/>
</dbReference>
<dbReference type="InterPro" id="IPR035926">
    <property type="entry name" value="NusB-like_sf"/>
</dbReference>
<dbReference type="InterPro" id="IPR006027">
    <property type="entry name" value="NusB_RsmB_TIM44"/>
</dbReference>
<keyword evidence="2 6" id="KW-0889">Transcription antitermination</keyword>
<dbReference type="GO" id="GO:0031564">
    <property type="term" value="P:transcription antitermination"/>
    <property type="evidence" value="ECO:0007669"/>
    <property type="project" value="UniProtKB-KW"/>
</dbReference>
<comment type="caution">
    <text evidence="8">The sequence shown here is derived from an EMBL/GenBank/DDBJ whole genome shotgun (WGS) entry which is preliminary data.</text>
</comment>
<evidence type="ECO:0000313" key="9">
    <source>
        <dbReference type="Proteomes" id="UP000321440"/>
    </source>
</evidence>
<evidence type="ECO:0000256" key="1">
    <source>
        <dbReference type="ARBA" id="ARBA00005952"/>
    </source>
</evidence>
<evidence type="ECO:0000256" key="2">
    <source>
        <dbReference type="ARBA" id="ARBA00022814"/>
    </source>
</evidence>
<keyword evidence="9" id="KW-1185">Reference proteome</keyword>
<dbReference type="GO" id="GO:0005829">
    <property type="term" value="C:cytosol"/>
    <property type="evidence" value="ECO:0007669"/>
    <property type="project" value="TreeGrafter"/>
</dbReference>
<evidence type="ECO:0000256" key="3">
    <source>
        <dbReference type="ARBA" id="ARBA00022884"/>
    </source>
</evidence>
<dbReference type="GO" id="GO:0006353">
    <property type="term" value="P:DNA-templated transcription termination"/>
    <property type="evidence" value="ECO:0007669"/>
    <property type="project" value="UniProtKB-UniRule"/>
</dbReference>
<evidence type="ECO:0000256" key="5">
    <source>
        <dbReference type="ARBA" id="ARBA00023163"/>
    </source>
</evidence>
<dbReference type="PANTHER" id="PTHR11078">
    <property type="entry name" value="N UTILIZATION SUBSTANCE PROTEIN B-RELATED"/>
    <property type="match status" value="1"/>
</dbReference>
<sequence length="126" mass="14658">MSRKHSREKAFQVLFQIDINKDAKHEDLFRVLDEDLSIFSTQIIKGVMEYKEELDTLIEQNLEHWSINRIGAVEKTLLRIAAYEMRYVDDTPDKVAVNEAVELAKRFHDEQSGKFINGVLSKIMSS</sequence>
<dbReference type="PANTHER" id="PTHR11078:SF3">
    <property type="entry name" value="ANTITERMINATION NUSB DOMAIN-CONTAINING PROTEIN"/>
    <property type="match status" value="1"/>
</dbReference>
<dbReference type="OrthoDB" id="9811381at2"/>
<protein>
    <recommendedName>
        <fullName evidence="6">Transcription antitermination protein NusB</fullName>
    </recommendedName>
    <alternativeName>
        <fullName evidence="6">Antitermination factor NusB</fullName>
    </alternativeName>
</protein>
<keyword evidence="4 6" id="KW-0805">Transcription regulation</keyword>
<gene>
    <name evidence="6 8" type="primary">nusB</name>
    <name evidence="8" type="ORF">AHA02nite_10560</name>
</gene>
<dbReference type="SUPFAM" id="SSF48013">
    <property type="entry name" value="NusB-like"/>
    <property type="match status" value="1"/>
</dbReference>
<dbReference type="Pfam" id="PF01029">
    <property type="entry name" value="NusB"/>
    <property type="match status" value="1"/>
</dbReference>
<name>A0A511W2N8_9BACI</name>
<evidence type="ECO:0000313" key="8">
    <source>
        <dbReference type="EMBL" id="GEN45280.1"/>
    </source>
</evidence>
<reference evidence="8 9" key="1">
    <citation type="submission" date="2019-07" db="EMBL/GenBank/DDBJ databases">
        <title>Whole genome shotgun sequence of Alkalibacillus haloalkaliphilus NBRC 103110.</title>
        <authorList>
            <person name="Hosoyama A."/>
            <person name="Uohara A."/>
            <person name="Ohji S."/>
            <person name="Ichikawa N."/>
        </authorList>
    </citation>
    <scope>NUCLEOTIDE SEQUENCE [LARGE SCALE GENOMIC DNA]</scope>
    <source>
        <strain evidence="8 9">NBRC 103110</strain>
    </source>
</reference>
<comment type="similarity">
    <text evidence="1 6">Belongs to the NusB family.</text>
</comment>
<dbReference type="AlphaFoldDB" id="A0A511W2N8"/>
<dbReference type="NCBIfam" id="TIGR01951">
    <property type="entry name" value="nusB"/>
    <property type="match status" value="1"/>
</dbReference>
<accession>A0A511W2N8</accession>
<dbReference type="HAMAP" id="MF_00073">
    <property type="entry name" value="NusB"/>
    <property type="match status" value="1"/>
</dbReference>
<dbReference type="RefSeq" id="WP_146815070.1">
    <property type="nucleotide sequence ID" value="NZ_BJYA01000003.1"/>
</dbReference>
<evidence type="ECO:0000259" key="7">
    <source>
        <dbReference type="Pfam" id="PF01029"/>
    </source>
</evidence>
<evidence type="ECO:0000256" key="4">
    <source>
        <dbReference type="ARBA" id="ARBA00023015"/>
    </source>
</evidence>
<organism evidence="8 9">
    <name type="scientific">Alkalibacillus haloalkaliphilus</name>
    <dbReference type="NCBI Taxonomy" id="94136"/>
    <lineage>
        <taxon>Bacteria</taxon>
        <taxon>Bacillati</taxon>
        <taxon>Bacillota</taxon>
        <taxon>Bacilli</taxon>
        <taxon>Bacillales</taxon>
        <taxon>Bacillaceae</taxon>
        <taxon>Alkalibacillus</taxon>
    </lineage>
</organism>
<dbReference type="NCBIfam" id="NF001223">
    <property type="entry name" value="PRK00202.1-1"/>
    <property type="match status" value="1"/>
</dbReference>
<keyword evidence="3 6" id="KW-0694">RNA-binding</keyword>
<proteinExistence type="inferred from homology"/>
<keyword evidence="5 6" id="KW-0804">Transcription</keyword>
<comment type="function">
    <text evidence="6">Involved in transcription antitermination. Required for transcription of ribosomal RNA (rRNA) genes. Binds specifically to the boxA antiterminator sequence of the ribosomal RNA (rrn) operons.</text>
</comment>
<dbReference type="Gene3D" id="1.10.940.10">
    <property type="entry name" value="NusB-like"/>
    <property type="match status" value="1"/>
</dbReference>
<dbReference type="Proteomes" id="UP000321440">
    <property type="component" value="Unassembled WGS sequence"/>
</dbReference>
<dbReference type="InterPro" id="IPR011605">
    <property type="entry name" value="NusB_fam"/>
</dbReference>